<keyword evidence="1" id="KW-0472">Membrane</keyword>
<name>A0AA86RF92_9EUKA</name>
<sequence>MCGRDQNGNEFQKEFNRKPFIHGMWTKIDLIKSGFAFDAEQVQDIITFNLALLFRLKTGQKYLWGYNFNGRLCNVNIDRISISDFNQFDQISVSDNITVMSTGQSVFYCGALLSIDSFDYDFSSSVSTPTQLDLQFTQINSWKFLNNTIIGISSAQNGFILRTNVQVFGVGQCVAFECQNFNKKYQLYSSNIQLLNWLTAPLIVKGGPGRLIAYIQHQSRPIEVNALPLPSDDPLTEFEYIQLSSSSNSNKSQYIITAVLIIDVLAIICISYISHKIRKYFKQRNEPVKVSFQGANPNEFIVPLPDYSVEAVNVLLSSNTQKWDDDVCYTHITNVH</sequence>
<feature type="transmembrane region" description="Helical" evidence="1">
    <location>
        <begin position="254"/>
        <end position="274"/>
    </location>
</feature>
<comment type="caution">
    <text evidence="2">The sequence shown here is derived from an EMBL/GenBank/DDBJ whole genome shotgun (WGS) entry which is preliminary data.</text>
</comment>
<evidence type="ECO:0000313" key="4">
    <source>
        <dbReference type="Proteomes" id="UP001642409"/>
    </source>
</evidence>
<keyword evidence="1" id="KW-1133">Transmembrane helix</keyword>
<dbReference type="EMBL" id="CAXDID020000561">
    <property type="protein sequence ID" value="CAL6102906.1"/>
    <property type="molecule type" value="Genomic_DNA"/>
</dbReference>
<dbReference type="InterPro" id="IPR009091">
    <property type="entry name" value="RCC1/BLIP-II"/>
</dbReference>
<reference evidence="2" key="1">
    <citation type="submission" date="2023-06" db="EMBL/GenBank/DDBJ databases">
        <authorList>
            <person name="Kurt Z."/>
        </authorList>
    </citation>
    <scope>NUCLEOTIDE SEQUENCE</scope>
</reference>
<accession>A0AA86RF92</accession>
<dbReference type="SUPFAM" id="SSF50985">
    <property type="entry name" value="RCC1/BLIP-II"/>
    <property type="match status" value="1"/>
</dbReference>
<keyword evidence="4" id="KW-1185">Reference proteome</keyword>
<protein>
    <submittedName>
        <fullName evidence="2">Regulator of chromosome condensation 1/beta-lactamase-inhibitor protein II</fullName>
    </submittedName>
    <submittedName>
        <fullName evidence="3">Regulator_of chromosome condensation 1/beta-lactamase-inhibitor protein II</fullName>
    </submittedName>
</protein>
<dbReference type="EMBL" id="CATOUU010001175">
    <property type="protein sequence ID" value="CAI9976876.1"/>
    <property type="molecule type" value="Genomic_DNA"/>
</dbReference>
<evidence type="ECO:0000313" key="3">
    <source>
        <dbReference type="EMBL" id="CAL6102906.1"/>
    </source>
</evidence>
<proteinExistence type="predicted"/>
<gene>
    <name evidence="2" type="ORF">HINF_LOCUS64521</name>
    <name evidence="3" type="ORF">HINF_LOCUS71887</name>
</gene>
<evidence type="ECO:0000256" key="1">
    <source>
        <dbReference type="SAM" id="Phobius"/>
    </source>
</evidence>
<keyword evidence="1" id="KW-0812">Transmembrane</keyword>
<dbReference type="AlphaFoldDB" id="A0AA86RF92"/>
<dbReference type="Proteomes" id="UP001642409">
    <property type="component" value="Unassembled WGS sequence"/>
</dbReference>
<organism evidence="2">
    <name type="scientific">Hexamita inflata</name>
    <dbReference type="NCBI Taxonomy" id="28002"/>
    <lineage>
        <taxon>Eukaryota</taxon>
        <taxon>Metamonada</taxon>
        <taxon>Diplomonadida</taxon>
        <taxon>Hexamitidae</taxon>
        <taxon>Hexamitinae</taxon>
        <taxon>Hexamita</taxon>
    </lineage>
</organism>
<reference evidence="3 4" key="2">
    <citation type="submission" date="2024-07" db="EMBL/GenBank/DDBJ databases">
        <authorList>
            <person name="Akdeniz Z."/>
        </authorList>
    </citation>
    <scope>NUCLEOTIDE SEQUENCE [LARGE SCALE GENOMIC DNA]</scope>
</reference>
<evidence type="ECO:0000313" key="2">
    <source>
        <dbReference type="EMBL" id="CAI9976876.1"/>
    </source>
</evidence>